<dbReference type="GO" id="GO:0009536">
    <property type="term" value="C:plastid"/>
    <property type="evidence" value="ECO:0007669"/>
    <property type="project" value="TreeGrafter"/>
</dbReference>
<gene>
    <name evidence="1" type="ORF">FPE_LOCUS33129</name>
</gene>
<dbReference type="GO" id="GO:0016859">
    <property type="term" value="F:cis-trans isomerase activity"/>
    <property type="evidence" value="ECO:0007669"/>
    <property type="project" value="TreeGrafter"/>
</dbReference>
<protein>
    <submittedName>
        <fullName evidence="1">Uncharacterized protein</fullName>
    </submittedName>
</protein>
<dbReference type="AlphaFoldDB" id="A0AAD2ACE5"/>
<name>A0AAD2ACE5_9LAMI</name>
<sequence>MVAALVHQCISPLPARFNRRNMQKLSHYPIISYVLTKTTTNTKTSTDDSKNVYKDNWFDLLAINHISRNLQASIGFRSSKGGYDGFVEAATMATKLFSPTEQQKIVNQTLDIAFPRPILNMASSFYQYI</sequence>
<dbReference type="PANTHER" id="PTHR33591">
    <property type="entry name" value="BETA-CAROTENE ISOMERASE D27"/>
    <property type="match status" value="1"/>
</dbReference>
<dbReference type="InterPro" id="IPR038938">
    <property type="entry name" value="D27-like"/>
</dbReference>
<keyword evidence="2" id="KW-1185">Reference proteome</keyword>
<dbReference type="PANTHER" id="PTHR33591:SF1">
    <property type="entry name" value="BETA-CAROTENE ISOMERASE D27, CHLOROPLASTIC"/>
    <property type="match status" value="1"/>
</dbReference>
<reference evidence="1" key="1">
    <citation type="submission" date="2023-05" db="EMBL/GenBank/DDBJ databases">
        <authorList>
            <person name="Huff M."/>
        </authorList>
    </citation>
    <scope>NUCLEOTIDE SEQUENCE</scope>
</reference>
<proteinExistence type="predicted"/>
<evidence type="ECO:0000313" key="1">
    <source>
        <dbReference type="EMBL" id="CAI9785699.1"/>
    </source>
</evidence>
<evidence type="ECO:0000313" key="2">
    <source>
        <dbReference type="Proteomes" id="UP000834106"/>
    </source>
</evidence>
<organism evidence="1 2">
    <name type="scientific">Fraxinus pennsylvanica</name>
    <dbReference type="NCBI Taxonomy" id="56036"/>
    <lineage>
        <taxon>Eukaryota</taxon>
        <taxon>Viridiplantae</taxon>
        <taxon>Streptophyta</taxon>
        <taxon>Embryophyta</taxon>
        <taxon>Tracheophyta</taxon>
        <taxon>Spermatophyta</taxon>
        <taxon>Magnoliopsida</taxon>
        <taxon>eudicotyledons</taxon>
        <taxon>Gunneridae</taxon>
        <taxon>Pentapetalae</taxon>
        <taxon>asterids</taxon>
        <taxon>lamiids</taxon>
        <taxon>Lamiales</taxon>
        <taxon>Oleaceae</taxon>
        <taxon>Oleeae</taxon>
        <taxon>Fraxinus</taxon>
    </lineage>
</organism>
<dbReference type="GO" id="GO:1901601">
    <property type="term" value="P:strigolactone biosynthetic process"/>
    <property type="evidence" value="ECO:0007669"/>
    <property type="project" value="TreeGrafter"/>
</dbReference>
<accession>A0AAD2ACE5</accession>
<dbReference type="EMBL" id="OU503057">
    <property type="protein sequence ID" value="CAI9785699.1"/>
    <property type="molecule type" value="Genomic_DNA"/>
</dbReference>
<dbReference type="Proteomes" id="UP000834106">
    <property type="component" value="Chromosome 22"/>
</dbReference>